<evidence type="ECO:0000256" key="1">
    <source>
        <dbReference type="ARBA" id="ARBA00004163"/>
    </source>
</evidence>
<dbReference type="GO" id="GO:0005789">
    <property type="term" value="C:endoplasmic reticulum membrane"/>
    <property type="evidence" value="ECO:0007669"/>
    <property type="project" value="UniProtKB-SubCell"/>
</dbReference>
<evidence type="ECO:0000313" key="8">
    <source>
        <dbReference type="Ensembl" id="ENSPTEP00000008463.1"/>
    </source>
</evidence>
<keyword evidence="3" id="KW-0072">Autophagy</keyword>
<reference evidence="8" key="2">
    <citation type="submission" date="2025-09" db="UniProtKB">
        <authorList>
            <consortium name="Ensembl"/>
        </authorList>
    </citation>
    <scope>IDENTIFICATION</scope>
</reference>
<organism evidence="8 9">
    <name type="scientific">Piliocolobus tephrosceles</name>
    <name type="common">Ugandan red Colobus</name>
    <dbReference type="NCBI Taxonomy" id="591936"/>
    <lineage>
        <taxon>Eukaryota</taxon>
        <taxon>Metazoa</taxon>
        <taxon>Chordata</taxon>
        <taxon>Craniata</taxon>
        <taxon>Vertebrata</taxon>
        <taxon>Euteleostomi</taxon>
        <taxon>Mammalia</taxon>
        <taxon>Eutheria</taxon>
        <taxon>Euarchontoglires</taxon>
        <taxon>Primates</taxon>
        <taxon>Haplorrhini</taxon>
        <taxon>Catarrhini</taxon>
        <taxon>Cercopithecidae</taxon>
        <taxon>Colobinae</taxon>
        <taxon>Piliocolobus</taxon>
    </lineage>
</organism>
<dbReference type="PROSITE" id="PS00636">
    <property type="entry name" value="DNAJ_1"/>
    <property type="match status" value="1"/>
</dbReference>
<accession>A0A8C9LKM4</accession>
<dbReference type="SUPFAM" id="SSF52833">
    <property type="entry name" value="Thioredoxin-like"/>
    <property type="match status" value="1"/>
</dbReference>
<evidence type="ECO:0000256" key="3">
    <source>
        <dbReference type="ARBA" id="ARBA00023006"/>
    </source>
</evidence>
<dbReference type="Proteomes" id="UP000694416">
    <property type="component" value="Unplaced"/>
</dbReference>
<dbReference type="Ensembl" id="ENSPTET00000012900.1">
    <property type="protein sequence ID" value="ENSPTEP00000008463.1"/>
    <property type="gene ID" value="ENSPTEG00000009611.1"/>
</dbReference>
<dbReference type="PROSITE" id="PS50076">
    <property type="entry name" value="DNAJ_2"/>
    <property type="match status" value="1"/>
</dbReference>
<evidence type="ECO:0000256" key="2">
    <source>
        <dbReference type="ARBA" id="ARBA00020921"/>
    </source>
</evidence>
<evidence type="ECO:0000259" key="6">
    <source>
        <dbReference type="PROSITE" id="PS50076"/>
    </source>
</evidence>
<evidence type="ECO:0000259" key="7">
    <source>
        <dbReference type="PROSITE" id="PS51352"/>
    </source>
</evidence>
<dbReference type="PANTHER" id="PTHR45184">
    <property type="entry name" value="DNAJ PROTEIN ERDJ3A"/>
    <property type="match status" value="1"/>
</dbReference>
<keyword evidence="9" id="KW-1185">Reference proteome</keyword>
<evidence type="ECO:0000313" key="9">
    <source>
        <dbReference type="Proteomes" id="UP000694416"/>
    </source>
</evidence>
<dbReference type="GO" id="GO:0006914">
    <property type="term" value="P:autophagy"/>
    <property type="evidence" value="ECO:0007669"/>
    <property type="project" value="UniProtKB-KW"/>
</dbReference>
<dbReference type="InterPro" id="IPR036249">
    <property type="entry name" value="Thioredoxin-like_sf"/>
</dbReference>
<dbReference type="SMART" id="SM00271">
    <property type="entry name" value="DnaJ"/>
    <property type="match status" value="1"/>
</dbReference>
<dbReference type="InterPro" id="IPR013766">
    <property type="entry name" value="Thioredoxin_domain"/>
</dbReference>
<protein>
    <recommendedName>
        <fullName evidence="2">DnaJ homolog subfamily C member 16</fullName>
    </recommendedName>
    <alternativeName>
        <fullName evidence="5">Endoplasmic reticulum DNA J domain-containing protein 8</fullName>
    </alternativeName>
</protein>
<dbReference type="CDD" id="cd06257">
    <property type="entry name" value="DnaJ"/>
    <property type="match status" value="1"/>
</dbReference>
<dbReference type="AlphaFoldDB" id="A0A8C9LKM4"/>
<evidence type="ECO:0000256" key="5">
    <source>
        <dbReference type="ARBA" id="ARBA00035043"/>
    </source>
</evidence>
<sequence length="415" mass="46987">MDYYKRLGVSRDAKKEEISKAYRKLAKEYHPDVAPEKEKDFIEITNAYETLSDPEKRKLYDMYGESYADGGQSQGPGGAGGHGFHFDQDIMSEILRQFAGGGGGGSGSKTGGGGGGNFHFKFSSGGSSYGHGGNYSGGRRGGGGSGFQQFFEEEYEDIYNNNEILKISANNWNDIFSDITYALVINFYSPACSHCVSFKRTYIDLSKKYDGYIRFSVMNCQEEKQLCKKYNVKSLPHLILMKKDKSYENFYGSRSIENVIKFINDNIPYSYMEISNKKKLDSFLTKSGDIPKVVFFLSLSDNIIMIKALSVEFEKRINMGIIFNTNYNLIKLFKNQNNIVFPSILVIDDIDTLAGDLTVLKKIEFNTLSLRLSHIVAQHRLQNNIYGHITTYQELTKKKYESGQCHMKDSQICFL</sequence>
<dbReference type="PROSITE" id="PS51352">
    <property type="entry name" value="THIOREDOXIN_2"/>
    <property type="match status" value="1"/>
</dbReference>
<dbReference type="Pfam" id="PF00226">
    <property type="entry name" value="DnaJ"/>
    <property type="match status" value="1"/>
</dbReference>
<dbReference type="InterPro" id="IPR036869">
    <property type="entry name" value="J_dom_sf"/>
</dbReference>
<comment type="subcellular location">
    <subcellularLocation>
        <location evidence="1">Endoplasmic reticulum membrane</location>
        <topology evidence="1">Single-pass type IV membrane protein</topology>
    </subcellularLocation>
</comment>
<feature type="domain" description="J" evidence="6">
    <location>
        <begin position="2"/>
        <end position="64"/>
    </location>
</feature>
<dbReference type="SUPFAM" id="SSF46565">
    <property type="entry name" value="Chaperone J-domain"/>
    <property type="match status" value="1"/>
</dbReference>
<comment type="function">
    <text evidence="4">Plays an important role in regulating the size of autophagosomes during the formation process.</text>
</comment>
<dbReference type="PRINTS" id="PR00625">
    <property type="entry name" value="JDOMAIN"/>
</dbReference>
<feature type="domain" description="Thioredoxin" evidence="7">
    <location>
        <begin position="144"/>
        <end position="268"/>
    </location>
</feature>
<evidence type="ECO:0000256" key="4">
    <source>
        <dbReference type="ARBA" id="ARBA00035002"/>
    </source>
</evidence>
<dbReference type="InterPro" id="IPR001623">
    <property type="entry name" value="DnaJ_domain"/>
</dbReference>
<proteinExistence type="predicted"/>
<dbReference type="PANTHER" id="PTHR45184:SF2">
    <property type="entry name" value="CHROMOSOME UNDETERMINED SCAFFOLD_102, WHOLE GENOME SHOTGUN SEQUENCE"/>
    <property type="match status" value="1"/>
</dbReference>
<reference evidence="8" key="1">
    <citation type="submission" date="2025-08" db="UniProtKB">
        <authorList>
            <consortium name="Ensembl"/>
        </authorList>
    </citation>
    <scope>IDENTIFICATION</scope>
</reference>
<dbReference type="InterPro" id="IPR052842">
    <property type="entry name" value="ER_Co-chaperone"/>
</dbReference>
<dbReference type="InterPro" id="IPR018253">
    <property type="entry name" value="DnaJ_domain_CS"/>
</dbReference>
<dbReference type="Pfam" id="PF00085">
    <property type="entry name" value="Thioredoxin"/>
    <property type="match status" value="1"/>
</dbReference>
<dbReference type="Gene3D" id="3.40.30.10">
    <property type="entry name" value="Glutaredoxin"/>
    <property type="match status" value="1"/>
</dbReference>
<dbReference type="Gene3D" id="1.10.287.110">
    <property type="entry name" value="DnaJ domain"/>
    <property type="match status" value="1"/>
</dbReference>
<name>A0A8C9LKM4_9PRIM</name>